<sequence>MTYRTSTQTSARKISYSRCLGSDAWRYEGRPRCDQRPIRQELLDELVWSEVVRLLEDPTLIETEISRRLDAARDAAPTKRQQDALLQSLKGIFPVKVTFCVRGVIRACWRMCFCIMPWIYGHVAGDSGMHGGMLSSCVMSTTV</sequence>
<evidence type="ECO:0000313" key="1">
    <source>
        <dbReference type="EMBL" id="CDQ11310.1"/>
    </source>
</evidence>
<evidence type="ECO:0000313" key="3">
    <source>
        <dbReference type="Proteomes" id="UP000193925"/>
    </source>
</evidence>
<protein>
    <submittedName>
        <fullName evidence="1">Uncharacterized protein</fullName>
    </submittedName>
</protein>
<dbReference type="EMBL" id="LT841305">
    <property type="protein sequence ID" value="SMH67669.1"/>
    <property type="molecule type" value="Genomic_DNA"/>
</dbReference>
<dbReference type="AlphaFoldDB" id="A0A060USA5"/>
<dbReference type="Proteomes" id="UP000193925">
    <property type="component" value="Chromosome AFERRI"/>
</dbReference>
<organism evidence="1">
    <name type="scientific">Acidithiobacillus ferrivorans</name>
    <dbReference type="NCBI Taxonomy" id="160808"/>
    <lineage>
        <taxon>Bacteria</taxon>
        <taxon>Pseudomonadati</taxon>
        <taxon>Pseudomonadota</taxon>
        <taxon>Acidithiobacillia</taxon>
        <taxon>Acidithiobacillales</taxon>
        <taxon>Acidithiobacillaceae</taxon>
        <taxon>Acidithiobacillus</taxon>
    </lineage>
</organism>
<accession>A0A060USA5</accession>
<keyword evidence="3" id="KW-1185">Reference proteome</keyword>
<proteinExistence type="predicted"/>
<dbReference type="EMBL" id="CCCS020000049">
    <property type="protein sequence ID" value="CDQ11310.1"/>
    <property type="molecule type" value="Genomic_DNA"/>
</dbReference>
<evidence type="ECO:0000313" key="2">
    <source>
        <dbReference type="EMBL" id="SMH67669.1"/>
    </source>
</evidence>
<gene>
    <name evidence="2" type="ORF">AFERRI_50871</name>
    <name evidence="1" type="ORF">AFERRI_530205</name>
</gene>
<reference evidence="1" key="2">
    <citation type="submission" date="2014-07" db="EMBL/GenBank/DDBJ databases">
        <title>Initial genome analysis of the psychrotolerant acidophile Acidithiobacillus ferrivorans CF27: insights into iron and sulfur oxidation pathways and into biofilm formation.</title>
        <authorList>
            <person name="Talla E."/>
            <person name="Hedrich S."/>
            <person name="Mangenot S."/>
            <person name="Ji B."/>
            <person name="Johnson D.B."/>
            <person name="Barbe V."/>
            <person name="Bonnefoy V."/>
        </authorList>
    </citation>
    <scope>NUCLEOTIDE SEQUENCE [LARGE SCALE GENOMIC DNA]</scope>
    <source>
        <strain evidence="1">CF27</strain>
    </source>
</reference>
<reference evidence="2 3" key="3">
    <citation type="submission" date="2017-03" db="EMBL/GenBank/DDBJ databases">
        <authorList>
            <person name="Regsiter A."/>
            <person name="William W."/>
        </authorList>
    </citation>
    <scope>NUCLEOTIDE SEQUENCE [LARGE SCALE GENOMIC DNA]</scope>
    <source>
        <strain evidence="2">PRJEB5721</strain>
    </source>
</reference>
<reference evidence="1" key="1">
    <citation type="submission" date="2014-03" db="EMBL/GenBank/DDBJ databases">
        <authorList>
            <person name="Genoscope - CEA"/>
        </authorList>
    </citation>
    <scope>NUCLEOTIDE SEQUENCE [LARGE SCALE GENOMIC DNA]</scope>
    <source>
        <strain evidence="1">CF27</strain>
    </source>
</reference>
<name>A0A060USA5_9PROT</name>